<evidence type="ECO:0000313" key="3">
    <source>
        <dbReference type="Proteomes" id="UP000190675"/>
    </source>
</evidence>
<sequence length="74" mass="7906">MKIYSIVRIGDEFVVRAGEKSVLKVASRRRAAQLVTDAAELLDSLGSPQLSPQDPAEPSIACDPEIIPDPSEAS</sequence>
<reference evidence="2 3" key="1">
    <citation type="submission" date="2016-11" db="EMBL/GenBank/DDBJ databases">
        <authorList>
            <person name="Jaros S."/>
            <person name="Januszkiewicz K."/>
            <person name="Wedrychowicz H."/>
        </authorList>
    </citation>
    <scope>NUCLEOTIDE SEQUENCE [LARGE SCALE GENOMIC DNA]</scope>
    <source>
        <strain evidence="2 3">GAS242</strain>
    </source>
</reference>
<dbReference type="AlphaFoldDB" id="A0A1M5M199"/>
<protein>
    <submittedName>
        <fullName evidence="2">Uncharacterized protein</fullName>
    </submittedName>
</protein>
<accession>A0A1M5M199</accession>
<dbReference type="OrthoDB" id="8248787at2"/>
<evidence type="ECO:0000256" key="1">
    <source>
        <dbReference type="SAM" id="MobiDB-lite"/>
    </source>
</evidence>
<gene>
    <name evidence="2" type="ORF">SAMN05444169_3769</name>
</gene>
<organism evidence="2 3">
    <name type="scientific">Bradyrhizobium erythrophlei</name>
    <dbReference type="NCBI Taxonomy" id="1437360"/>
    <lineage>
        <taxon>Bacteria</taxon>
        <taxon>Pseudomonadati</taxon>
        <taxon>Pseudomonadota</taxon>
        <taxon>Alphaproteobacteria</taxon>
        <taxon>Hyphomicrobiales</taxon>
        <taxon>Nitrobacteraceae</taxon>
        <taxon>Bradyrhizobium</taxon>
    </lineage>
</organism>
<dbReference type="EMBL" id="LT670818">
    <property type="protein sequence ID" value="SHG70950.1"/>
    <property type="molecule type" value="Genomic_DNA"/>
</dbReference>
<proteinExistence type="predicted"/>
<dbReference type="Proteomes" id="UP000190675">
    <property type="component" value="Chromosome I"/>
</dbReference>
<feature type="region of interest" description="Disordered" evidence="1">
    <location>
        <begin position="45"/>
        <end position="74"/>
    </location>
</feature>
<name>A0A1M5M199_9BRAD</name>
<evidence type="ECO:0000313" key="2">
    <source>
        <dbReference type="EMBL" id="SHG70950.1"/>
    </source>
</evidence>
<dbReference type="RefSeq" id="WP_079567259.1">
    <property type="nucleotide sequence ID" value="NZ_LT670818.1"/>
</dbReference>